<accession>A0ABR3W4U6</accession>
<dbReference type="Gene3D" id="3.90.1150.10">
    <property type="entry name" value="Aspartate Aminotransferase, domain 1"/>
    <property type="match status" value="1"/>
</dbReference>
<dbReference type="InterPro" id="IPR005814">
    <property type="entry name" value="Aminotrans_3"/>
</dbReference>
<evidence type="ECO:0000313" key="4">
    <source>
        <dbReference type="Proteomes" id="UP001586593"/>
    </source>
</evidence>
<reference evidence="3 4" key="1">
    <citation type="journal article" date="2024" name="Commun. Biol.">
        <title>Comparative genomic analysis of thermophilic fungi reveals convergent evolutionary adaptations and gene losses.</title>
        <authorList>
            <person name="Steindorff A.S."/>
            <person name="Aguilar-Pontes M.V."/>
            <person name="Robinson A.J."/>
            <person name="Andreopoulos B."/>
            <person name="LaButti K."/>
            <person name="Kuo A."/>
            <person name="Mondo S."/>
            <person name="Riley R."/>
            <person name="Otillar R."/>
            <person name="Haridas S."/>
            <person name="Lipzen A."/>
            <person name="Grimwood J."/>
            <person name="Schmutz J."/>
            <person name="Clum A."/>
            <person name="Reid I.D."/>
            <person name="Moisan M.C."/>
            <person name="Butler G."/>
            <person name="Nguyen T.T.M."/>
            <person name="Dewar K."/>
            <person name="Conant G."/>
            <person name="Drula E."/>
            <person name="Henrissat B."/>
            <person name="Hansel C."/>
            <person name="Singer S."/>
            <person name="Hutchinson M.I."/>
            <person name="de Vries R.P."/>
            <person name="Natvig D.O."/>
            <person name="Powell A.J."/>
            <person name="Tsang A."/>
            <person name="Grigoriev I.V."/>
        </authorList>
    </citation>
    <scope>NUCLEOTIDE SEQUENCE [LARGE SCALE GENOMIC DNA]</scope>
    <source>
        <strain evidence="3 4">ATCC 24622</strain>
    </source>
</reference>
<dbReference type="Proteomes" id="UP001586593">
    <property type="component" value="Unassembled WGS sequence"/>
</dbReference>
<proteinExistence type="inferred from homology"/>
<dbReference type="PANTHER" id="PTHR43094">
    <property type="entry name" value="AMINOTRANSFERASE"/>
    <property type="match status" value="1"/>
</dbReference>
<comment type="similarity">
    <text evidence="1">Belongs to the class-III pyridoxal-phosphate-dependent aminotransferase family.</text>
</comment>
<keyword evidence="2" id="KW-0663">Pyridoxal phosphate</keyword>
<dbReference type="EMBL" id="JAZHXJ010000727">
    <property type="protein sequence ID" value="KAL1852825.1"/>
    <property type="molecule type" value="Genomic_DNA"/>
</dbReference>
<evidence type="ECO:0000313" key="3">
    <source>
        <dbReference type="EMBL" id="KAL1852825.1"/>
    </source>
</evidence>
<gene>
    <name evidence="3" type="ORF">VTK73DRAFT_9130</name>
</gene>
<organism evidence="3 4">
    <name type="scientific">Phialemonium thermophilum</name>
    <dbReference type="NCBI Taxonomy" id="223376"/>
    <lineage>
        <taxon>Eukaryota</taxon>
        <taxon>Fungi</taxon>
        <taxon>Dikarya</taxon>
        <taxon>Ascomycota</taxon>
        <taxon>Pezizomycotina</taxon>
        <taxon>Sordariomycetes</taxon>
        <taxon>Sordariomycetidae</taxon>
        <taxon>Cephalothecales</taxon>
        <taxon>Cephalothecaceae</taxon>
        <taxon>Phialemonium</taxon>
    </lineage>
</organism>
<evidence type="ECO:0008006" key="5">
    <source>
        <dbReference type="Google" id="ProtNLM"/>
    </source>
</evidence>
<dbReference type="Gene3D" id="3.40.640.10">
    <property type="entry name" value="Type I PLP-dependent aspartate aminotransferase-like (Major domain)"/>
    <property type="match status" value="1"/>
</dbReference>
<keyword evidence="4" id="KW-1185">Reference proteome</keyword>
<dbReference type="InterPro" id="IPR015421">
    <property type="entry name" value="PyrdxlP-dep_Trfase_major"/>
</dbReference>
<evidence type="ECO:0000256" key="1">
    <source>
        <dbReference type="ARBA" id="ARBA00008954"/>
    </source>
</evidence>
<dbReference type="InterPro" id="IPR015424">
    <property type="entry name" value="PyrdxlP-dep_Trfase"/>
</dbReference>
<dbReference type="InterPro" id="IPR015422">
    <property type="entry name" value="PyrdxlP-dep_Trfase_small"/>
</dbReference>
<comment type="caution">
    <text evidence="3">The sequence shown here is derived from an EMBL/GenBank/DDBJ whole genome shotgun (WGS) entry which is preliminary data.</text>
</comment>
<dbReference type="PANTHER" id="PTHR43094:SF1">
    <property type="entry name" value="AMINOTRANSFERASE CLASS-III"/>
    <property type="match status" value="1"/>
</dbReference>
<protein>
    <recommendedName>
        <fullName evidence="5">Aminotransferase</fullName>
    </recommendedName>
</protein>
<dbReference type="SUPFAM" id="SSF53383">
    <property type="entry name" value="PLP-dependent transferases"/>
    <property type="match status" value="1"/>
</dbReference>
<name>A0ABR3W4U6_9PEZI</name>
<dbReference type="Pfam" id="PF00202">
    <property type="entry name" value="Aminotran_3"/>
    <property type="match status" value="1"/>
</dbReference>
<evidence type="ECO:0000256" key="2">
    <source>
        <dbReference type="ARBA" id="ARBA00022898"/>
    </source>
</evidence>
<sequence>MEAVCRKYGALLILDEVMCGMGRTGTMHAWQQEGVGPDIQTIGKCLGGGYQPVAGVLASRHVIDVLRQGSSVFVHGHTYQGHPAACAAALEVQRIIRDEDLLSNVRTKGPHLSKSLFQKLGGHPNVGDIRGRGLFWGIEFVKNKETGEPFPLSDQVAMEISELALGKEYAISVYPGTGTARDGLAGDHIILAPPYNITGDDVELITSTVKRLVEDYFKRKVG</sequence>